<feature type="domain" description="PPM-type phosphatase" evidence="4">
    <location>
        <begin position="143"/>
        <end position="366"/>
    </location>
</feature>
<dbReference type="Proteomes" id="UP000236520">
    <property type="component" value="Unassembled WGS sequence"/>
</dbReference>
<dbReference type="PANTHER" id="PTHR43156">
    <property type="entry name" value="STAGE II SPORULATION PROTEIN E-RELATED"/>
    <property type="match status" value="1"/>
</dbReference>
<dbReference type="AlphaFoldDB" id="A0A2J7YVD3"/>
<evidence type="ECO:0000256" key="1">
    <source>
        <dbReference type="ARBA" id="ARBA00022801"/>
    </source>
</evidence>
<evidence type="ECO:0000256" key="2">
    <source>
        <dbReference type="SAM" id="MobiDB-lite"/>
    </source>
</evidence>
<proteinExistence type="predicted"/>
<dbReference type="PANTHER" id="PTHR43156:SF2">
    <property type="entry name" value="STAGE II SPORULATION PROTEIN E"/>
    <property type="match status" value="1"/>
</dbReference>
<keyword evidence="1" id="KW-0378">Hydrolase</keyword>
<protein>
    <recommendedName>
        <fullName evidence="4">PPM-type phosphatase domain-containing protein</fullName>
    </recommendedName>
</protein>
<dbReference type="InterPro" id="IPR052016">
    <property type="entry name" value="Bact_Sigma-Reg"/>
</dbReference>
<dbReference type="InterPro" id="IPR036457">
    <property type="entry name" value="PPM-type-like_dom_sf"/>
</dbReference>
<keyword evidence="3" id="KW-1133">Transmembrane helix</keyword>
<evidence type="ECO:0000259" key="4">
    <source>
        <dbReference type="SMART" id="SM00331"/>
    </source>
</evidence>
<reference evidence="5 6" key="1">
    <citation type="submission" date="2015-09" db="EMBL/GenBank/DDBJ databases">
        <title>Genome sequence, genome mining and natural product profiling of a biocontrol bacterium Streptomyces malaysiensis F913.</title>
        <authorList>
            <person name="Xu Y."/>
            <person name="Wei J."/>
            <person name="Xie J."/>
            <person name="Li T."/>
            <person name="Zhou Z."/>
        </authorList>
    </citation>
    <scope>NUCLEOTIDE SEQUENCE [LARGE SCALE GENOMIC DNA]</scope>
    <source>
        <strain evidence="5 6">F913</strain>
    </source>
</reference>
<accession>A0A2J7YVD3</accession>
<dbReference type="RefSeq" id="WP_079259437.1">
    <property type="nucleotide sequence ID" value="NZ_BAAAHF010000008.1"/>
</dbReference>
<feature type="region of interest" description="Disordered" evidence="2">
    <location>
        <begin position="373"/>
        <end position="404"/>
    </location>
</feature>
<feature type="transmembrane region" description="Helical" evidence="3">
    <location>
        <begin position="48"/>
        <end position="78"/>
    </location>
</feature>
<evidence type="ECO:0000256" key="3">
    <source>
        <dbReference type="SAM" id="Phobius"/>
    </source>
</evidence>
<keyword evidence="6" id="KW-1185">Reference proteome</keyword>
<keyword evidence="3" id="KW-0472">Membrane</keyword>
<dbReference type="InterPro" id="IPR001932">
    <property type="entry name" value="PPM-type_phosphatase-like_dom"/>
</dbReference>
<dbReference type="Pfam" id="PF07228">
    <property type="entry name" value="SpoIIE"/>
    <property type="match status" value="1"/>
</dbReference>
<dbReference type="Gene3D" id="3.60.40.10">
    <property type="entry name" value="PPM-type phosphatase domain"/>
    <property type="match status" value="1"/>
</dbReference>
<name>A0A2J7YVD3_STRMQ</name>
<dbReference type="SUPFAM" id="SSF81606">
    <property type="entry name" value="PP2C-like"/>
    <property type="match status" value="1"/>
</dbReference>
<feature type="transmembrane region" description="Helical" evidence="3">
    <location>
        <begin position="90"/>
        <end position="110"/>
    </location>
</feature>
<evidence type="ECO:0000313" key="6">
    <source>
        <dbReference type="Proteomes" id="UP000236520"/>
    </source>
</evidence>
<feature type="transmembrane region" description="Helical" evidence="3">
    <location>
        <begin position="20"/>
        <end position="36"/>
    </location>
</feature>
<dbReference type="EMBL" id="LJIW01000002">
    <property type="protein sequence ID" value="PNG91996.1"/>
    <property type="molecule type" value="Genomic_DNA"/>
</dbReference>
<gene>
    <name evidence="5" type="ORF">SMF913_27461</name>
</gene>
<organism evidence="5 6">
    <name type="scientific">Streptomyces malaysiensis</name>
    <dbReference type="NCBI Taxonomy" id="92644"/>
    <lineage>
        <taxon>Bacteria</taxon>
        <taxon>Bacillati</taxon>
        <taxon>Actinomycetota</taxon>
        <taxon>Actinomycetes</taxon>
        <taxon>Kitasatosporales</taxon>
        <taxon>Streptomycetaceae</taxon>
        <taxon>Streptomyces</taxon>
        <taxon>Streptomyces violaceusniger group</taxon>
    </lineage>
</organism>
<keyword evidence="3" id="KW-0812">Transmembrane</keyword>
<feature type="compositionally biased region" description="Basic residues" evidence="2">
    <location>
        <begin position="380"/>
        <end position="392"/>
    </location>
</feature>
<evidence type="ECO:0000313" key="5">
    <source>
        <dbReference type="EMBL" id="PNG91996.1"/>
    </source>
</evidence>
<comment type="caution">
    <text evidence="5">The sequence shown here is derived from an EMBL/GenBank/DDBJ whole genome shotgun (WGS) entry which is preliminary data.</text>
</comment>
<dbReference type="SMART" id="SM00331">
    <property type="entry name" value="PP2C_SIG"/>
    <property type="match status" value="1"/>
</dbReference>
<dbReference type="GO" id="GO:0016791">
    <property type="term" value="F:phosphatase activity"/>
    <property type="evidence" value="ECO:0007669"/>
    <property type="project" value="TreeGrafter"/>
</dbReference>
<sequence length="404" mass="43047">MRVPPDLTRIGGDSRSSRALFAVPLGMILAVTVIDLHTPQNVHLGPFLIAAPAITASFAGAGGTAAIGSLAVVAQIIIGVFHGGLETSNHQAQIVALFLISGLVTSFRYATDRHRRRLRQVRSVAVAAQEVLLRPLPERIGELNIASLYLASDEEAQIGGDLYAAVRTERATRLVIGDVRGKGLAAVGDAAVLIGAFQGSAYHNLSLPGIATHLGSAMCWNWQQTGGDERKSLESFVTAVMLDVYDDGPVTGMVNCGHPSPLLLHKGEIATLDVREPAVPLGMEPPEEGDFQVEMFRFEYGDLLVLHTDGVVEARDESGTFYPLPERLACWKGGSPQSLVDYLHADLLRHTGGAVNDDAAIVVIARCAWAPPAPPPATRSTRRSGHARRKPWRLPAPGGTSGPR</sequence>